<dbReference type="AlphaFoldDB" id="A0A0F9ER36"/>
<proteinExistence type="predicted"/>
<accession>A0A0F9ER36</accession>
<sequence>MPTIRPELEAILKKYHDSPKDAVWDCHGQWVAYHNALEAIARKAKIRFDPPTIIEADGANKVAAVCVVGRMDGGGDNFSPTEWSIGEAAPHNNKNEYPWAMAEKRAKDRVILKLLGIHGEVYSEAEADDFKPKDKVEELWGGPLTKTKLKEAARDFCGGLDMAKTVRDVEELEATNSAMLSQMIKDMPSWYKGVPGGDVLGLGDRIADKMNELRKLEELEAPR</sequence>
<gene>
    <name evidence="1" type="ORF">LCGC14_2043260</name>
</gene>
<organism evidence="1">
    <name type="scientific">marine sediment metagenome</name>
    <dbReference type="NCBI Taxonomy" id="412755"/>
    <lineage>
        <taxon>unclassified sequences</taxon>
        <taxon>metagenomes</taxon>
        <taxon>ecological metagenomes</taxon>
    </lineage>
</organism>
<name>A0A0F9ER36_9ZZZZ</name>
<dbReference type="EMBL" id="LAZR01023994">
    <property type="protein sequence ID" value="KKL76603.1"/>
    <property type="molecule type" value="Genomic_DNA"/>
</dbReference>
<comment type="caution">
    <text evidence="1">The sequence shown here is derived from an EMBL/GenBank/DDBJ whole genome shotgun (WGS) entry which is preliminary data.</text>
</comment>
<protein>
    <submittedName>
        <fullName evidence="1">Uncharacterized protein</fullName>
    </submittedName>
</protein>
<reference evidence="1" key="1">
    <citation type="journal article" date="2015" name="Nature">
        <title>Complex archaea that bridge the gap between prokaryotes and eukaryotes.</title>
        <authorList>
            <person name="Spang A."/>
            <person name="Saw J.H."/>
            <person name="Jorgensen S.L."/>
            <person name="Zaremba-Niedzwiedzka K."/>
            <person name="Martijn J."/>
            <person name="Lind A.E."/>
            <person name="van Eijk R."/>
            <person name="Schleper C."/>
            <person name="Guy L."/>
            <person name="Ettema T.J."/>
        </authorList>
    </citation>
    <scope>NUCLEOTIDE SEQUENCE</scope>
</reference>
<evidence type="ECO:0000313" key="1">
    <source>
        <dbReference type="EMBL" id="KKL76603.1"/>
    </source>
</evidence>